<dbReference type="Pfam" id="PF13359">
    <property type="entry name" value="DDE_Tnp_4"/>
    <property type="match status" value="1"/>
</dbReference>
<dbReference type="PANTHER" id="PTHR22930:SF286">
    <property type="entry name" value="NUCLEASE HARBI1"/>
    <property type="match status" value="1"/>
</dbReference>
<dbReference type="OrthoDB" id="418573at2759"/>
<dbReference type="InterPro" id="IPR027806">
    <property type="entry name" value="HARBI1_dom"/>
</dbReference>
<dbReference type="GO" id="GO:0046872">
    <property type="term" value="F:metal ion binding"/>
    <property type="evidence" value="ECO:0007669"/>
    <property type="project" value="UniProtKB-KW"/>
</dbReference>
<evidence type="ECO:0000256" key="4">
    <source>
        <dbReference type="ARBA" id="ARBA00022722"/>
    </source>
</evidence>
<dbReference type="GO" id="GO:0004518">
    <property type="term" value="F:nuclease activity"/>
    <property type="evidence" value="ECO:0007669"/>
    <property type="project" value="UniProtKB-KW"/>
</dbReference>
<keyword evidence="4" id="KW-0540">Nuclease</keyword>
<evidence type="ECO:0000256" key="5">
    <source>
        <dbReference type="ARBA" id="ARBA00022723"/>
    </source>
</evidence>
<proteinExistence type="inferred from homology"/>
<dbReference type="GO" id="GO:0016787">
    <property type="term" value="F:hydrolase activity"/>
    <property type="evidence" value="ECO:0007669"/>
    <property type="project" value="UniProtKB-KW"/>
</dbReference>
<evidence type="ECO:0000256" key="1">
    <source>
        <dbReference type="ARBA" id="ARBA00001968"/>
    </source>
</evidence>
<dbReference type="AlphaFoldDB" id="A0A9D4KTH0"/>
<evidence type="ECO:0000313" key="10">
    <source>
        <dbReference type="Proteomes" id="UP000828390"/>
    </source>
</evidence>
<dbReference type="GO" id="GO:0005634">
    <property type="term" value="C:nucleus"/>
    <property type="evidence" value="ECO:0007669"/>
    <property type="project" value="UniProtKB-SubCell"/>
</dbReference>
<sequence length="146" mass="16679">MKCSGLRQMFADGHIPFRGRYHILGDSGYACSEWLLTPYLNPQPGSQSAYNRSLKITRAKVERGIGQLKRRWGVLHGEVRMKPERVCRIIISCAVLHNICKDLNIPIPDDYPVIQEDDQNDDNNNMNAGVAQNGLRYRDQIANTYF</sequence>
<evidence type="ECO:0000313" key="9">
    <source>
        <dbReference type="EMBL" id="KAH3845329.1"/>
    </source>
</evidence>
<feature type="domain" description="DDE Tnp4" evidence="8">
    <location>
        <begin position="13"/>
        <end position="98"/>
    </location>
</feature>
<keyword evidence="7" id="KW-0539">Nucleus</keyword>
<evidence type="ECO:0000256" key="6">
    <source>
        <dbReference type="ARBA" id="ARBA00022801"/>
    </source>
</evidence>
<evidence type="ECO:0000256" key="2">
    <source>
        <dbReference type="ARBA" id="ARBA00004123"/>
    </source>
</evidence>
<keyword evidence="5" id="KW-0479">Metal-binding</keyword>
<name>A0A9D4KTH0_DREPO</name>
<comment type="caution">
    <text evidence="9">The sequence shown here is derived from an EMBL/GenBank/DDBJ whole genome shotgun (WGS) entry which is preliminary data.</text>
</comment>
<accession>A0A9D4KTH0</accession>
<evidence type="ECO:0000259" key="8">
    <source>
        <dbReference type="Pfam" id="PF13359"/>
    </source>
</evidence>
<comment type="cofactor">
    <cofactor evidence="1">
        <name>a divalent metal cation</name>
        <dbReference type="ChEBI" id="CHEBI:60240"/>
    </cofactor>
</comment>
<dbReference type="InterPro" id="IPR045249">
    <property type="entry name" value="HARBI1-like"/>
</dbReference>
<reference evidence="9" key="2">
    <citation type="submission" date="2020-11" db="EMBL/GenBank/DDBJ databases">
        <authorList>
            <person name="McCartney M.A."/>
            <person name="Auch B."/>
            <person name="Kono T."/>
            <person name="Mallez S."/>
            <person name="Becker A."/>
            <person name="Gohl D.M."/>
            <person name="Silverstein K.A.T."/>
            <person name="Koren S."/>
            <person name="Bechman K.B."/>
            <person name="Herman A."/>
            <person name="Abrahante J.E."/>
            <person name="Garbe J."/>
        </authorList>
    </citation>
    <scope>NUCLEOTIDE SEQUENCE</scope>
    <source>
        <strain evidence="9">Duluth1</strain>
        <tissue evidence="9">Whole animal</tissue>
    </source>
</reference>
<reference evidence="9" key="1">
    <citation type="journal article" date="2019" name="bioRxiv">
        <title>The Genome of the Zebra Mussel, Dreissena polymorpha: A Resource for Invasive Species Research.</title>
        <authorList>
            <person name="McCartney M.A."/>
            <person name="Auch B."/>
            <person name="Kono T."/>
            <person name="Mallez S."/>
            <person name="Zhang Y."/>
            <person name="Obille A."/>
            <person name="Becker A."/>
            <person name="Abrahante J.E."/>
            <person name="Garbe J."/>
            <person name="Badalamenti J.P."/>
            <person name="Herman A."/>
            <person name="Mangelson H."/>
            <person name="Liachko I."/>
            <person name="Sullivan S."/>
            <person name="Sone E.D."/>
            <person name="Koren S."/>
            <person name="Silverstein K.A.T."/>
            <person name="Beckman K.B."/>
            <person name="Gohl D.M."/>
        </authorList>
    </citation>
    <scope>NUCLEOTIDE SEQUENCE</scope>
    <source>
        <strain evidence="9">Duluth1</strain>
        <tissue evidence="9">Whole animal</tissue>
    </source>
</reference>
<gene>
    <name evidence="9" type="ORF">DPMN_087608</name>
</gene>
<evidence type="ECO:0000256" key="3">
    <source>
        <dbReference type="ARBA" id="ARBA00006958"/>
    </source>
</evidence>
<keyword evidence="6" id="KW-0378">Hydrolase</keyword>
<protein>
    <recommendedName>
        <fullName evidence="8">DDE Tnp4 domain-containing protein</fullName>
    </recommendedName>
</protein>
<comment type="subcellular location">
    <subcellularLocation>
        <location evidence="2">Nucleus</location>
    </subcellularLocation>
</comment>
<dbReference type="Proteomes" id="UP000828390">
    <property type="component" value="Unassembled WGS sequence"/>
</dbReference>
<evidence type="ECO:0000256" key="7">
    <source>
        <dbReference type="ARBA" id="ARBA00023242"/>
    </source>
</evidence>
<dbReference type="PANTHER" id="PTHR22930">
    <property type="match status" value="1"/>
</dbReference>
<dbReference type="EMBL" id="JAIWYP010000003">
    <property type="protein sequence ID" value="KAH3845329.1"/>
    <property type="molecule type" value="Genomic_DNA"/>
</dbReference>
<organism evidence="9 10">
    <name type="scientific">Dreissena polymorpha</name>
    <name type="common">Zebra mussel</name>
    <name type="synonym">Mytilus polymorpha</name>
    <dbReference type="NCBI Taxonomy" id="45954"/>
    <lineage>
        <taxon>Eukaryota</taxon>
        <taxon>Metazoa</taxon>
        <taxon>Spiralia</taxon>
        <taxon>Lophotrochozoa</taxon>
        <taxon>Mollusca</taxon>
        <taxon>Bivalvia</taxon>
        <taxon>Autobranchia</taxon>
        <taxon>Heteroconchia</taxon>
        <taxon>Euheterodonta</taxon>
        <taxon>Imparidentia</taxon>
        <taxon>Neoheterodontei</taxon>
        <taxon>Myida</taxon>
        <taxon>Dreissenoidea</taxon>
        <taxon>Dreissenidae</taxon>
        <taxon>Dreissena</taxon>
    </lineage>
</organism>
<keyword evidence="10" id="KW-1185">Reference proteome</keyword>
<comment type="similarity">
    <text evidence="3">Belongs to the HARBI1 family.</text>
</comment>